<name>A0A1M5MM70_9FLAO</name>
<dbReference type="EMBL" id="FQUT01000023">
    <property type="protein sequence ID" value="SHG78480.1"/>
    <property type="molecule type" value="Genomic_DNA"/>
</dbReference>
<dbReference type="Proteomes" id="UP000184518">
    <property type="component" value="Unassembled WGS sequence"/>
</dbReference>
<evidence type="ECO:0000259" key="2">
    <source>
        <dbReference type="Pfam" id="PF04738"/>
    </source>
</evidence>
<dbReference type="Pfam" id="PF04738">
    <property type="entry name" value="Lant_dehydr_N"/>
    <property type="match status" value="1"/>
</dbReference>
<dbReference type="InterPro" id="IPR023809">
    <property type="entry name" value="Thiopep_bacteriocin_synth_dom"/>
</dbReference>
<dbReference type="NCBIfam" id="TIGR03891">
    <property type="entry name" value="thiopep_ocin"/>
    <property type="match status" value="1"/>
</dbReference>
<keyword evidence="5" id="KW-1185">Reference proteome</keyword>
<dbReference type="RefSeq" id="WP_072964174.1">
    <property type="nucleotide sequence ID" value="NZ_FQUT01000023.1"/>
</dbReference>
<accession>A0A1M5MM70</accession>
<gene>
    <name evidence="4" type="ORF">SAMN05443633_1236</name>
</gene>
<evidence type="ECO:0000256" key="1">
    <source>
        <dbReference type="SAM" id="Coils"/>
    </source>
</evidence>
<evidence type="ECO:0000313" key="5">
    <source>
        <dbReference type="Proteomes" id="UP000184518"/>
    </source>
</evidence>
<dbReference type="InterPro" id="IPR006827">
    <property type="entry name" value="Lant_deHydtase_N"/>
</dbReference>
<proteinExistence type="predicted"/>
<sequence>MNKYDTYNKYVIRKPLFSYDILFNEAGTKNIEDVVNELIQDDSFVASIYWSSPDLYEMIINYKKKKLKEDRIPKLVHTLKKYAIRSSTRCTPYGTMAGVALQDLKNTHKAEPLARKARIDMDFLSEIKFHIENNESIKKKLKYKVNNTLGKIPGQYRYLEPIKTDDEEKYQQSSLEINEDLEKLTNISTFTEYDEIRSLFADDFEDNEISDFIDELIDIKFLVSELQLTLTSDSSKNIKNILQKILKEGVYEAEIYLKLLNKIEYCISVIEETPISNLPISEISEIKSLVNEIGIYKTHFFHVDLKHSPESSFEPDEKFLCNINTCISILNTFGSGNSAQNDLEIFKKYFNTKYELREIPLLEALDSEFGIGFPAGSQIGNFQGSSLIEGFGKNKNQTKKKAESPNLDFLLDLIEKDKSKIINLENNNLKLDEKPVKTQNFCVVGSPIKDQFFLQNIGTTSTNSILGRLALLDYQIKDFCNEIHQKEQKIYSEVIFAEIIYIPEKRTANITRRPQFSEYEIPIFANSGHHDKQILLSDIMISVKNNEIILRSKKLHKRIIPKLSNAHNFYKSESSVYKFLCSIQSQGQENINLNINYSKIKKRFIPRINYRNIILHRACWIMHENDINAVKKSKNPLSALKDFFQKWDVSKYVVLVQGDNELFLDITNDTYLSLLLDELKNNTMLQLSEWLLPNDGVKNYNQQIVLPLENKELKPLNNWFQNKKSSIQRSFAPGSAWLYLKIYCNSNISDDLLSGLKPILDELITENHIKKAFFIRYTDPHYHIRLRLHLNDQKLYPEVLQKLHGHLDPYFQEETIWNLQIDSYHREIERYHPEFIEATEEAFYHDSVLVLNLLDQENFKENENIRLFSSVKNVNSWLSLFGLTLQEKLDFCKSMESVFLKEFSSELKLHINSKYRILKEGLHEFCTGNEFVEEFHERDLHLNNIQLCKEVLSSYIHMSINRWFPSEQRALELMTYSFATKYYNRILSQKR</sequence>
<feature type="coiled-coil region" evidence="1">
    <location>
        <begin position="407"/>
        <end position="434"/>
    </location>
</feature>
<keyword evidence="1" id="KW-0175">Coiled coil</keyword>
<evidence type="ECO:0000259" key="3">
    <source>
        <dbReference type="Pfam" id="PF14028"/>
    </source>
</evidence>
<reference evidence="5" key="1">
    <citation type="submission" date="2016-11" db="EMBL/GenBank/DDBJ databases">
        <authorList>
            <person name="Varghese N."/>
            <person name="Submissions S."/>
        </authorList>
    </citation>
    <scope>NUCLEOTIDE SEQUENCE [LARGE SCALE GENOMIC DNA]</scope>
    <source>
        <strain evidence="5">DSM 27619</strain>
    </source>
</reference>
<dbReference type="AlphaFoldDB" id="A0A1M5MM70"/>
<dbReference type="Pfam" id="PF14028">
    <property type="entry name" value="Lant_dehydr_C"/>
    <property type="match status" value="1"/>
</dbReference>
<protein>
    <submittedName>
        <fullName evidence="4">Thiopeptide-type bacteriocin biosynthesis domain-containing protein</fullName>
    </submittedName>
</protein>
<dbReference type="STRING" id="1416778.SAMN05443633_1236"/>
<evidence type="ECO:0000313" key="4">
    <source>
        <dbReference type="EMBL" id="SHG78480.1"/>
    </source>
</evidence>
<organism evidence="4 5">
    <name type="scientific">Chryseobacterium arachidis</name>
    <dbReference type="NCBI Taxonomy" id="1416778"/>
    <lineage>
        <taxon>Bacteria</taxon>
        <taxon>Pseudomonadati</taxon>
        <taxon>Bacteroidota</taxon>
        <taxon>Flavobacteriia</taxon>
        <taxon>Flavobacteriales</taxon>
        <taxon>Weeksellaceae</taxon>
        <taxon>Chryseobacterium group</taxon>
        <taxon>Chryseobacterium</taxon>
    </lineage>
</organism>
<feature type="domain" description="Lantibiotic dehydratase N-terminal" evidence="2">
    <location>
        <begin position="41"/>
        <end position="675"/>
    </location>
</feature>
<dbReference type="OrthoDB" id="1273722at2"/>
<feature type="domain" description="Thiopeptide-type bacteriocin biosynthesis" evidence="3">
    <location>
        <begin position="737"/>
        <end position="983"/>
    </location>
</feature>